<dbReference type="PANTHER" id="PTHR40065">
    <property type="entry name" value="RNA-BINDING PROTEIN YHBY"/>
    <property type="match status" value="1"/>
</dbReference>
<organism evidence="4 5">
    <name type="scientific">Pseudaeromonas sharmana</name>
    <dbReference type="NCBI Taxonomy" id="328412"/>
    <lineage>
        <taxon>Bacteria</taxon>
        <taxon>Pseudomonadati</taxon>
        <taxon>Pseudomonadota</taxon>
        <taxon>Gammaproteobacteria</taxon>
        <taxon>Aeromonadales</taxon>
        <taxon>Aeromonadaceae</taxon>
        <taxon>Pseudaeromonas</taxon>
    </lineage>
</organism>
<dbReference type="InterPro" id="IPR051925">
    <property type="entry name" value="RNA-binding_domain"/>
</dbReference>
<dbReference type="SUPFAM" id="SSF75471">
    <property type="entry name" value="YhbY-like"/>
    <property type="match status" value="1"/>
</dbReference>
<reference evidence="5" key="1">
    <citation type="journal article" date="2019" name="Int. J. Syst. Evol. Microbiol.">
        <title>The Global Catalogue of Microorganisms (GCM) 10K type strain sequencing project: providing services to taxonomists for standard genome sequencing and annotation.</title>
        <authorList>
            <consortium name="The Broad Institute Genomics Platform"/>
            <consortium name="The Broad Institute Genome Sequencing Center for Infectious Disease"/>
            <person name="Wu L."/>
            <person name="Ma J."/>
        </authorList>
    </citation>
    <scope>NUCLEOTIDE SEQUENCE [LARGE SCALE GENOMIC DNA]</scope>
    <source>
        <strain evidence="5">CCUG 54939</strain>
    </source>
</reference>
<dbReference type="Proteomes" id="UP001595692">
    <property type="component" value="Unassembled WGS sequence"/>
</dbReference>
<dbReference type="PANTHER" id="PTHR40065:SF3">
    <property type="entry name" value="RNA-BINDING PROTEIN YHBY"/>
    <property type="match status" value="1"/>
</dbReference>
<evidence type="ECO:0000313" key="4">
    <source>
        <dbReference type="EMBL" id="MFC3914652.1"/>
    </source>
</evidence>
<dbReference type="InterPro" id="IPR001890">
    <property type="entry name" value="RNA-binding_CRM"/>
</dbReference>
<sequence length="99" mass="10930">MNLTTKQKQYLKGIAHSLKPVVLLGQHGLTEGVLAEIDAALAHHELIKVKVAAEDRETKQLIVDAIVRETSASQVQLMGNVLTLFRQAEESKFSLPRSK</sequence>
<dbReference type="InterPro" id="IPR035920">
    <property type="entry name" value="YhbY-like_sf"/>
</dbReference>
<evidence type="ECO:0000313" key="5">
    <source>
        <dbReference type="Proteomes" id="UP001595692"/>
    </source>
</evidence>
<gene>
    <name evidence="4" type="primary">yhbY</name>
    <name evidence="4" type="ORF">ACFOSS_14455</name>
</gene>
<comment type="caution">
    <text evidence="4">The sequence shown here is derived from an EMBL/GenBank/DDBJ whole genome shotgun (WGS) entry which is preliminary data.</text>
</comment>
<dbReference type="PROSITE" id="PS51295">
    <property type="entry name" value="CRM"/>
    <property type="match status" value="1"/>
</dbReference>
<keyword evidence="1 2" id="KW-0694">RNA-binding</keyword>
<feature type="domain" description="CRM" evidence="3">
    <location>
        <begin position="1"/>
        <end position="97"/>
    </location>
</feature>
<dbReference type="EMBL" id="JBHSAF010000014">
    <property type="protein sequence ID" value="MFC3914652.1"/>
    <property type="molecule type" value="Genomic_DNA"/>
</dbReference>
<dbReference type="Gene3D" id="3.30.110.60">
    <property type="entry name" value="YhbY-like"/>
    <property type="match status" value="1"/>
</dbReference>
<dbReference type="Pfam" id="PF01985">
    <property type="entry name" value="CRS1_YhbY"/>
    <property type="match status" value="1"/>
</dbReference>
<dbReference type="NCBIfam" id="TIGR00253">
    <property type="entry name" value="RNA_bind_YhbY"/>
    <property type="match status" value="1"/>
</dbReference>
<dbReference type="InterPro" id="IPR017924">
    <property type="entry name" value="RNA-binding_YhbY"/>
</dbReference>
<evidence type="ECO:0000256" key="2">
    <source>
        <dbReference type="PROSITE-ProRule" id="PRU00626"/>
    </source>
</evidence>
<dbReference type="RefSeq" id="WP_377153776.1">
    <property type="nucleotide sequence ID" value="NZ_JBHSAF010000014.1"/>
</dbReference>
<keyword evidence="5" id="KW-1185">Reference proteome</keyword>
<protein>
    <submittedName>
        <fullName evidence="4">Ribosome assembly RNA-binding protein YhbY</fullName>
    </submittedName>
</protein>
<accession>A0ABV8CR14</accession>
<name>A0ABV8CR14_9GAMM</name>
<proteinExistence type="predicted"/>
<evidence type="ECO:0000256" key="1">
    <source>
        <dbReference type="ARBA" id="ARBA00022884"/>
    </source>
</evidence>
<dbReference type="SMART" id="SM01103">
    <property type="entry name" value="CRS1_YhbY"/>
    <property type="match status" value="1"/>
</dbReference>
<evidence type="ECO:0000259" key="3">
    <source>
        <dbReference type="PROSITE" id="PS51295"/>
    </source>
</evidence>